<organism evidence="1 2">
    <name type="scientific">Legionella tucsonensis</name>
    <dbReference type="NCBI Taxonomy" id="40335"/>
    <lineage>
        <taxon>Bacteria</taxon>
        <taxon>Pseudomonadati</taxon>
        <taxon>Pseudomonadota</taxon>
        <taxon>Gammaproteobacteria</taxon>
        <taxon>Legionellales</taxon>
        <taxon>Legionellaceae</taxon>
        <taxon>Legionella</taxon>
    </lineage>
</organism>
<dbReference type="STRING" id="40335.Ltuc_2353"/>
<dbReference type="EMBL" id="LNZA01000001">
    <property type="protein sequence ID" value="KTD74506.1"/>
    <property type="molecule type" value="Genomic_DNA"/>
</dbReference>
<name>A0A0W0ZZK1_9GAMM</name>
<sequence length="576" mass="65415">MRTLDSSTVTSLQQQIGKYDAEGPFRIGLEAEHELYKGINDYDDKHLKKVRDYTSAYKEESHFFDSIDPQFFRKKFIEYIQTHPFPEYEGDPETRATHPEEATTDMLKFLGKQGLELFHLALEEEVNSKEFRDAVVIKSTSHLDGPKWQERPVVIVAGPSASGKSYAAKAAMNKANQFLGADFHDMSGNDVIAADGGIVREVSQMRKLVIQLANKQGYTGISDLYSKSNKLMDGIKNRVREAAFLTPGVGVVIPETFTSWIVSNKGKDMLGKIEHLSDTKHIFTRVEGHERSNFKKVVAFMGSRRAWKTKDFIEQELDLNREGLSESKAYNSNAFFLGELGSKHAEAWFKKNSKDKLNMIITNDLILLKPDPDQPGNWIAAEANDEGARLFSESAYKLWQKLPSKPDLIDYCNSVSRSLITTSPQLVFGIAQNKIRLRIDAGDEKIDKVLSNMPINEERLRYLKLRQELLSGLANFSLENLESWSDIEQMRNQLDEQMLVLKSDPSAKRIFTKKTEDAINTFTEMLDKACEELQNGPTFYEERSETCFFKSEYKKTLSNAEDCGEKNEDTSSCSPT</sequence>
<protein>
    <submittedName>
        <fullName evidence="1">Uncharacterized protein</fullName>
    </submittedName>
</protein>
<keyword evidence="2" id="KW-1185">Reference proteome</keyword>
<dbReference type="Proteomes" id="UP000054693">
    <property type="component" value="Unassembled WGS sequence"/>
</dbReference>
<gene>
    <name evidence="1" type="ORF">Ltuc_2353</name>
</gene>
<comment type="caution">
    <text evidence="1">The sequence shown here is derived from an EMBL/GenBank/DDBJ whole genome shotgun (WGS) entry which is preliminary data.</text>
</comment>
<proteinExistence type="predicted"/>
<evidence type="ECO:0000313" key="1">
    <source>
        <dbReference type="EMBL" id="KTD74506.1"/>
    </source>
</evidence>
<accession>A0A0W0ZZK1</accession>
<evidence type="ECO:0000313" key="2">
    <source>
        <dbReference type="Proteomes" id="UP000054693"/>
    </source>
</evidence>
<dbReference type="OrthoDB" id="5652981at2"/>
<dbReference type="RefSeq" id="WP_058521460.1">
    <property type="nucleotide sequence ID" value="NZ_CAAAIP010000003.1"/>
</dbReference>
<reference evidence="1 2" key="1">
    <citation type="submission" date="2015-11" db="EMBL/GenBank/DDBJ databases">
        <title>Genomic analysis of 38 Legionella species identifies large and diverse effector repertoires.</title>
        <authorList>
            <person name="Burstein D."/>
            <person name="Amaro F."/>
            <person name="Zusman T."/>
            <person name="Lifshitz Z."/>
            <person name="Cohen O."/>
            <person name="Gilbert J.A."/>
            <person name="Pupko T."/>
            <person name="Shuman H.A."/>
            <person name="Segal G."/>
        </authorList>
    </citation>
    <scope>NUCLEOTIDE SEQUENCE [LARGE SCALE GENOMIC DNA]</scope>
    <source>
        <strain evidence="1 2">ATCC 49180</strain>
    </source>
</reference>
<dbReference type="AlphaFoldDB" id="A0A0W0ZZK1"/>
<dbReference type="SUPFAM" id="SSF52540">
    <property type="entry name" value="P-loop containing nucleoside triphosphate hydrolases"/>
    <property type="match status" value="1"/>
</dbReference>
<dbReference type="PATRIC" id="fig|40335.7.peg.2510"/>
<dbReference type="InterPro" id="IPR027417">
    <property type="entry name" value="P-loop_NTPase"/>
</dbReference>